<keyword evidence="3" id="KW-1185">Reference proteome</keyword>
<dbReference type="InterPro" id="IPR013216">
    <property type="entry name" value="Methyltransf_11"/>
</dbReference>
<dbReference type="SUPFAM" id="SSF53335">
    <property type="entry name" value="S-adenosyl-L-methionine-dependent methyltransferases"/>
    <property type="match status" value="1"/>
</dbReference>
<proteinExistence type="predicted"/>
<evidence type="ECO:0000313" key="2">
    <source>
        <dbReference type="EMBL" id="GBF33417.1"/>
    </source>
</evidence>
<evidence type="ECO:0000259" key="1">
    <source>
        <dbReference type="Pfam" id="PF08241"/>
    </source>
</evidence>
<dbReference type="CDD" id="cd02440">
    <property type="entry name" value="AdoMet_MTases"/>
    <property type="match status" value="1"/>
</dbReference>
<name>A0A2L2XAW1_9FIRM</name>
<dbReference type="RefSeq" id="WP_104371819.1">
    <property type="nucleotide sequence ID" value="NZ_BFAV01000102.1"/>
</dbReference>
<dbReference type="Pfam" id="PF08241">
    <property type="entry name" value="Methyltransf_11"/>
    <property type="match status" value="1"/>
</dbReference>
<protein>
    <recommendedName>
        <fullName evidence="1">Methyltransferase type 11 domain-containing protein</fullName>
    </recommendedName>
</protein>
<reference evidence="3" key="1">
    <citation type="submission" date="2018-02" db="EMBL/GenBank/DDBJ databases">
        <title>Genome sequence of Desulfocucumis palustris strain NAW-5.</title>
        <authorList>
            <person name="Watanabe M."/>
            <person name="Kojima H."/>
            <person name="Fukui M."/>
        </authorList>
    </citation>
    <scope>NUCLEOTIDE SEQUENCE [LARGE SCALE GENOMIC DNA]</scope>
    <source>
        <strain evidence="3">NAW-5</strain>
    </source>
</reference>
<dbReference type="EMBL" id="BFAV01000102">
    <property type="protein sequence ID" value="GBF33417.1"/>
    <property type="molecule type" value="Genomic_DNA"/>
</dbReference>
<dbReference type="AlphaFoldDB" id="A0A2L2XAW1"/>
<accession>A0A2L2XAW1</accession>
<evidence type="ECO:0000313" key="3">
    <source>
        <dbReference type="Proteomes" id="UP000239549"/>
    </source>
</evidence>
<dbReference type="GO" id="GO:0008757">
    <property type="term" value="F:S-adenosylmethionine-dependent methyltransferase activity"/>
    <property type="evidence" value="ECO:0007669"/>
    <property type="project" value="InterPro"/>
</dbReference>
<dbReference type="InterPro" id="IPR029063">
    <property type="entry name" value="SAM-dependent_MTases_sf"/>
</dbReference>
<gene>
    <name evidence="2" type="ORF">DCCM_2518</name>
</gene>
<comment type="caution">
    <text evidence="2">The sequence shown here is derived from an EMBL/GenBank/DDBJ whole genome shotgun (WGS) entry which is preliminary data.</text>
</comment>
<feature type="domain" description="Methyltransferase type 11" evidence="1">
    <location>
        <begin position="26"/>
        <end position="77"/>
    </location>
</feature>
<sequence>MLKLNIGCGNLLKEGYVNIDLFVQQPGVVQAPADKLPYPDNSVDEVFSSHLLEHISHVNTVQVLSEWFRVLKPGGVLQLIVPDLEWCLRNWLGLSESDRWGFPLYTIFGLQCHPGEYHFTGFTVPRLTQLLQAVGFVGVAAESRWDPQHAQNSIWSNAVKGAARAAAVPAARGMSMKFGGKVYRFIGK</sequence>
<dbReference type="Gene3D" id="3.40.50.150">
    <property type="entry name" value="Vaccinia Virus protein VP39"/>
    <property type="match status" value="1"/>
</dbReference>
<dbReference type="OrthoDB" id="9791837at2"/>
<organism evidence="2 3">
    <name type="scientific">Desulfocucumis palustris</name>
    <dbReference type="NCBI Taxonomy" id="1898651"/>
    <lineage>
        <taxon>Bacteria</taxon>
        <taxon>Bacillati</taxon>
        <taxon>Bacillota</taxon>
        <taxon>Clostridia</taxon>
        <taxon>Eubacteriales</taxon>
        <taxon>Desulfocucumaceae</taxon>
        <taxon>Desulfocucumis</taxon>
    </lineage>
</organism>
<dbReference type="Proteomes" id="UP000239549">
    <property type="component" value="Unassembled WGS sequence"/>
</dbReference>